<evidence type="ECO:0000313" key="4">
    <source>
        <dbReference type="Proteomes" id="UP000054324"/>
    </source>
</evidence>
<dbReference type="InterPro" id="IPR021109">
    <property type="entry name" value="Peptidase_aspartic_dom_sf"/>
</dbReference>
<dbReference type="KEGG" id="ovi:T265_11817"/>
<evidence type="ECO:0000313" key="3">
    <source>
        <dbReference type="EMBL" id="KER19394.1"/>
    </source>
</evidence>
<dbReference type="Proteomes" id="UP000054324">
    <property type="component" value="Unassembled WGS sequence"/>
</dbReference>
<dbReference type="PANTHER" id="PTHR47966">
    <property type="entry name" value="BETA-SITE APP-CLEAVING ENZYME, ISOFORM A-RELATED"/>
    <property type="match status" value="1"/>
</dbReference>
<dbReference type="CTD" id="20325985"/>
<gene>
    <name evidence="3" type="ORF">T265_11817</name>
</gene>
<dbReference type="SUPFAM" id="SSF50630">
    <property type="entry name" value="Acid proteases"/>
    <property type="match status" value="2"/>
</dbReference>
<dbReference type="GO" id="GO:0004190">
    <property type="term" value="F:aspartic-type endopeptidase activity"/>
    <property type="evidence" value="ECO:0007669"/>
    <property type="project" value="InterPro"/>
</dbReference>
<dbReference type="Gene3D" id="2.40.70.10">
    <property type="entry name" value="Acid Proteases"/>
    <property type="match status" value="2"/>
</dbReference>
<keyword evidence="4" id="KW-1185">Reference proteome</keyword>
<protein>
    <recommendedName>
        <fullName evidence="2">Peptidase A1 domain-containing protein</fullName>
    </recommendedName>
</protein>
<dbReference type="PROSITE" id="PS51767">
    <property type="entry name" value="PEPTIDASE_A1"/>
    <property type="match status" value="1"/>
</dbReference>
<feature type="domain" description="Peptidase A1" evidence="2">
    <location>
        <begin position="1"/>
        <end position="381"/>
    </location>
</feature>
<evidence type="ECO:0000259" key="2">
    <source>
        <dbReference type="PROSITE" id="PS51767"/>
    </source>
</evidence>
<dbReference type="InterPro" id="IPR001461">
    <property type="entry name" value="Aspartic_peptidase_A1"/>
</dbReference>
<accession>A0A074ZW26</accession>
<organism evidence="3 4">
    <name type="scientific">Opisthorchis viverrini</name>
    <name type="common">Southeast Asian liver fluke</name>
    <dbReference type="NCBI Taxonomy" id="6198"/>
    <lineage>
        <taxon>Eukaryota</taxon>
        <taxon>Metazoa</taxon>
        <taxon>Spiralia</taxon>
        <taxon>Lophotrochozoa</taxon>
        <taxon>Platyhelminthes</taxon>
        <taxon>Trematoda</taxon>
        <taxon>Digenea</taxon>
        <taxon>Opisthorchiida</taxon>
        <taxon>Opisthorchiata</taxon>
        <taxon>Opisthorchiidae</taxon>
        <taxon>Opisthorchis</taxon>
    </lineage>
</organism>
<dbReference type="GO" id="GO:0006508">
    <property type="term" value="P:proteolysis"/>
    <property type="evidence" value="ECO:0007669"/>
    <property type="project" value="InterPro"/>
</dbReference>
<dbReference type="GeneID" id="20325985"/>
<dbReference type="OrthoDB" id="2747330at2759"/>
<dbReference type="Pfam" id="PF00026">
    <property type="entry name" value="Asp"/>
    <property type="match status" value="2"/>
</dbReference>
<dbReference type="RefSeq" id="XP_009176856.1">
    <property type="nucleotide sequence ID" value="XM_009178592.1"/>
</dbReference>
<dbReference type="PANTHER" id="PTHR47966:SF84">
    <property type="entry name" value="EUKARYOTIC ASPARTYL PROTEASE FAMILY PROTEIN"/>
    <property type="match status" value="1"/>
</dbReference>
<dbReference type="EMBL" id="KL597223">
    <property type="protein sequence ID" value="KER19394.1"/>
    <property type="molecule type" value="Genomic_DNA"/>
</dbReference>
<evidence type="ECO:0000256" key="1">
    <source>
        <dbReference type="ARBA" id="ARBA00007447"/>
    </source>
</evidence>
<proteinExistence type="inferred from homology"/>
<reference evidence="3 4" key="1">
    <citation type="submission" date="2013-11" db="EMBL/GenBank/DDBJ databases">
        <title>Opisthorchis viverrini - life in the bile duct.</title>
        <authorList>
            <person name="Young N.D."/>
            <person name="Nagarajan N."/>
            <person name="Lin S.J."/>
            <person name="Korhonen P.K."/>
            <person name="Jex A.R."/>
            <person name="Hall R.S."/>
            <person name="Safavi-Hemami H."/>
            <person name="Kaewkong W."/>
            <person name="Bertrand D."/>
            <person name="Gao S."/>
            <person name="Seet Q."/>
            <person name="Wongkham S."/>
            <person name="Teh B.T."/>
            <person name="Wongkham C."/>
            <person name="Intapan P.M."/>
            <person name="Maleewong W."/>
            <person name="Yang X."/>
            <person name="Hu M."/>
            <person name="Wang Z."/>
            <person name="Hofmann A."/>
            <person name="Sternberg P.W."/>
            <person name="Tan P."/>
            <person name="Wang J."/>
            <person name="Gasser R.B."/>
        </authorList>
    </citation>
    <scope>NUCLEOTIDE SEQUENCE [LARGE SCALE GENOMIC DNA]</scope>
</reference>
<name>A0A074ZW26_OPIVI</name>
<dbReference type="AlphaFoldDB" id="A0A074ZW26"/>
<sequence length="386" mass="44605">MASYNRVTFLNYKIEASVTKVLGAPACSVIGDRQLEGRINTDVLRIGEYVHSEFTFQMIERLRWRPYFLDRFSGKLGLAPVSEVTPDTFAQSLLRLFPQEPVFTFWFRPDEDGVYRNGIFSFGGIHDYRYHGRLVYLPLLSADSWTIQATKILLGQDVICQQDCSIQFNTAVPYFYEPRVSEGENILAFDEVNSYPQLQVQFDSLHVHWIMEKDGVYRNGIFSFGGIHDYRYHGRLVYLPLLSADSWTIQATKISLGQDVICQQDCNIQFNTAVPYFYGPRGQIGQIHRLLHVPTSRVSEGENILDCDEANSYPQLHVQFDSLHVHWRMDELWEKKKDRNIFVCKSGIRSKTGLPVWEFGYKLMYKLFTVYDLKGARMGLADASHP</sequence>
<dbReference type="InterPro" id="IPR033121">
    <property type="entry name" value="PEPTIDASE_A1"/>
</dbReference>
<comment type="similarity">
    <text evidence="1">Belongs to the peptidase A1 family.</text>
</comment>